<organism evidence="1 2">
    <name type="scientific">Kickxella alabastrina</name>
    <dbReference type="NCBI Taxonomy" id="61397"/>
    <lineage>
        <taxon>Eukaryota</taxon>
        <taxon>Fungi</taxon>
        <taxon>Fungi incertae sedis</taxon>
        <taxon>Zoopagomycota</taxon>
        <taxon>Kickxellomycotina</taxon>
        <taxon>Kickxellomycetes</taxon>
        <taxon>Kickxellales</taxon>
        <taxon>Kickxellaceae</taxon>
        <taxon>Kickxella</taxon>
    </lineage>
</organism>
<dbReference type="EMBL" id="JANBPG010000110">
    <property type="protein sequence ID" value="KAJ1900006.1"/>
    <property type="molecule type" value="Genomic_DNA"/>
</dbReference>
<dbReference type="Proteomes" id="UP001150581">
    <property type="component" value="Unassembled WGS sequence"/>
</dbReference>
<reference evidence="1" key="1">
    <citation type="submission" date="2022-07" db="EMBL/GenBank/DDBJ databases">
        <title>Phylogenomic reconstructions and comparative analyses of Kickxellomycotina fungi.</title>
        <authorList>
            <person name="Reynolds N.K."/>
            <person name="Stajich J.E."/>
            <person name="Barry K."/>
            <person name="Grigoriev I.V."/>
            <person name="Crous P."/>
            <person name="Smith M.E."/>
        </authorList>
    </citation>
    <scope>NUCLEOTIDE SEQUENCE</scope>
    <source>
        <strain evidence="1">Benny 63K</strain>
    </source>
</reference>
<keyword evidence="2" id="KW-1185">Reference proteome</keyword>
<sequence length="357" mass="39098">MSQSENNSSKRQAASSSTGPSKRARTTSTDHTPDCQDKHCKGCASGEILLSSDITSLSAEEIISLAEQEEADSSDRPIVSELYETAVKKFADQKTLSHAWALLRLGEYVDYEEYATMAVAMAKGVMVEGVQEEAKAVMIGGRARVLGVCLKQDNWRDPEEDEMDEDQEQKAIVNKKELEQGLGEISRALKMVQSSNSDSSSDKANLIASTLAFFSTRYQRHSLIDALRLVIMDSALSIATTHIDWDSSDSGLRTAGCRIAIWWAIARSESTPDAEDVGEQIESRLAAVLKYLESQNTDCTCCKLRAQLLIVLSGVVSDEDRAMDAFDSAVEALQQAHTLDPEDQDIVSQLEDLGAEM</sequence>
<proteinExistence type="predicted"/>
<evidence type="ECO:0000313" key="1">
    <source>
        <dbReference type="EMBL" id="KAJ1900006.1"/>
    </source>
</evidence>
<name>A0ACC1ISG6_9FUNG</name>
<evidence type="ECO:0000313" key="2">
    <source>
        <dbReference type="Proteomes" id="UP001150581"/>
    </source>
</evidence>
<accession>A0ACC1ISG6</accession>
<comment type="caution">
    <text evidence="1">The sequence shown here is derived from an EMBL/GenBank/DDBJ whole genome shotgun (WGS) entry which is preliminary data.</text>
</comment>
<gene>
    <name evidence="1" type="ORF">LPJ66_001758</name>
</gene>
<protein>
    <submittedName>
        <fullName evidence="1">Uncharacterized protein</fullName>
    </submittedName>
</protein>